<evidence type="ECO:0000313" key="5">
    <source>
        <dbReference type="Proteomes" id="UP000008363"/>
    </source>
</evidence>
<proteinExistence type="predicted"/>
<evidence type="ECO:0000256" key="1">
    <source>
        <dbReference type="SAM" id="MobiDB-lite"/>
    </source>
</evidence>
<dbReference type="eggNOG" id="ENOG5032AP6">
    <property type="taxonomic scope" value="Bacteria"/>
</dbReference>
<gene>
    <name evidence="4" type="ORF">GORHZ_001_00030</name>
</gene>
<evidence type="ECO:0000259" key="3">
    <source>
        <dbReference type="Pfam" id="PF26059"/>
    </source>
</evidence>
<feature type="region of interest" description="Disordered" evidence="1">
    <location>
        <begin position="1"/>
        <end position="22"/>
    </location>
</feature>
<feature type="transmembrane region" description="Helical" evidence="2">
    <location>
        <begin position="27"/>
        <end position="47"/>
    </location>
</feature>
<accession>K6W2W7</accession>
<sequence length="261" mass="26865">MLQPSPTLPSPEHGAPSSTQTRRTAQLTVRFLSVLSFVTVAITALAGTAQASPTTAAPVKYTVSSTPTSMTITVDNGTIATADGKLSIRNNAGAEVFRMPLAYRMEYRQFPIDAHTVGKTATLIPSKDAARSTPVAKAEVDALRIEAAKQQEAKSAADPNAPKTKKERDDRALAEFNSTLATGMTISNLVGLIVGAIVGGFIGCVVTLFAACAGVVAGATLGSIVGLILGGGGTLIYAAVQYFNTVNSPFVPPKTASTPQG</sequence>
<dbReference type="Proteomes" id="UP000008363">
    <property type="component" value="Unassembled WGS sequence"/>
</dbReference>
<keyword evidence="5" id="KW-1185">Reference proteome</keyword>
<keyword evidence="2" id="KW-0472">Membrane</keyword>
<feature type="region of interest" description="Disordered" evidence="1">
    <location>
        <begin position="150"/>
        <end position="170"/>
    </location>
</feature>
<dbReference type="AlphaFoldDB" id="K6W2W7"/>
<reference evidence="4 5" key="1">
    <citation type="submission" date="2012-08" db="EMBL/GenBank/DDBJ databases">
        <title>Whole genome shotgun sequence of Gordonia rhizosphera NBRC 16068.</title>
        <authorList>
            <person name="Takarada H."/>
            <person name="Isaki S."/>
            <person name="Hosoyama A."/>
            <person name="Tsuchikane K."/>
            <person name="Katsumata H."/>
            <person name="Baba S."/>
            <person name="Ohji S."/>
            <person name="Yamazaki S."/>
            <person name="Fujita N."/>
        </authorList>
    </citation>
    <scope>NUCLEOTIDE SEQUENCE [LARGE SCALE GENOMIC DNA]</scope>
    <source>
        <strain evidence="4 5">NBRC 16068</strain>
    </source>
</reference>
<keyword evidence="2" id="KW-1133">Transmembrane helix</keyword>
<organism evidence="4 5">
    <name type="scientific">Gordonia rhizosphera NBRC 16068</name>
    <dbReference type="NCBI Taxonomy" id="1108045"/>
    <lineage>
        <taxon>Bacteria</taxon>
        <taxon>Bacillati</taxon>
        <taxon>Actinomycetota</taxon>
        <taxon>Actinomycetes</taxon>
        <taxon>Mycobacteriales</taxon>
        <taxon>Gordoniaceae</taxon>
        <taxon>Gordonia</taxon>
    </lineage>
</organism>
<feature type="transmembrane region" description="Helical" evidence="2">
    <location>
        <begin position="189"/>
        <end position="217"/>
    </location>
</feature>
<name>K6W2W7_9ACTN</name>
<dbReference type="EMBL" id="BAHC01000001">
    <property type="protein sequence ID" value="GAB88071.1"/>
    <property type="molecule type" value="Genomic_DNA"/>
</dbReference>
<dbReference type="InterPro" id="IPR058333">
    <property type="entry name" value="DUF8020"/>
</dbReference>
<evidence type="ECO:0000313" key="4">
    <source>
        <dbReference type="EMBL" id="GAB88071.1"/>
    </source>
</evidence>
<dbReference type="RefSeq" id="WP_006329042.1">
    <property type="nucleotide sequence ID" value="NZ_BAHC01000001.1"/>
</dbReference>
<keyword evidence="2" id="KW-0812">Transmembrane</keyword>
<evidence type="ECO:0000256" key="2">
    <source>
        <dbReference type="SAM" id="Phobius"/>
    </source>
</evidence>
<dbReference type="Pfam" id="PF26059">
    <property type="entry name" value="DUF8020"/>
    <property type="match status" value="1"/>
</dbReference>
<feature type="domain" description="DUF8020" evidence="3">
    <location>
        <begin position="58"/>
        <end position="126"/>
    </location>
</feature>
<feature type="transmembrane region" description="Helical" evidence="2">
    <location>
        <begin position="224"/>
        <end position="243"/>
    </location>
</feature>
<comment type="caution">
    <text evidence="4">The sequence shown here is derived from an EMBL/GenBank/DDBJ whole genome shotgun (WGS) entry which is preliminary data.</text>
</comment>
<protein>
    <recommendedName>
        <fullName evidence="3">DUF8020 domain-containing protein</fullName>
    </recommendedName>
</protein>